<gene>
    <name evidence="3" type="primary">ydaD</name>
    <name evidence="3" type="ORF">CUZ56_02092</name>
</gene>
<dbReference type="InterPro" id="IPR036291">
    <property type="entry name" value="NAD(P)-bd_dom_sf"/>
</dbReference>
<dbReference type="Gene3D" id="3.40.50.720">
    <property type="entry name" value="NAD(P)-binding Rossmann-like Domain"/>
    <property type="match status" value="1"/>
</dbReference>
<keyword evidence="2 3" id="KW-0560">Oxidoreductase</keyword>
<accession>A0A433SCF1</accession>
<organism evidence="3 4">
    <name type="scientific">Saezia sanguinis</name>
    <dbReference type="NCBI Taxonomy" id="1965230"/>
    <lineage>
        <taxon>Bacteria</taxon>
        <taxon>Pseudomonadati</taxon>
        <taxon>Pseudomonadota</taxon>
        <taxon>Betaproteobacteria</taxon>
        <taxon>Burkholderiales</taxon>
        <taxon>Saeziaceae</taxon>
        <taxon>Saezia</taxon>
    </lineage>
</organism>
<dbReference type="EC" id="1.-.-.-" evidence="3"/>
<sequence length="256" mass="27360">MSVVLVTGAARRLGRDVSLALARAGWDVAVHCHHSVAQGAELVSELQALGVRAAVFKADLSDERACRELLPQVADALGPVHAVVNNASQFVYDDAASFSYEMLLAHIKTNTAPAIVLAQALYEMRVKEGSSSAMPSQGVVVNLLDQKLWNLNPDYLSYTLSKAALRAATEMLAQALAPVVRVVGVAPGLTLPSTEMTDEEFAKLHQLSPLQQSSTAQDVVQAVCFAISNRALTGTTLLVDGGQHLMPQPRDFSRMT</sequence>
<dbReference type="Pfam" id="PF00106">
    <property type="entry name" value="adh_short"/>
    <property type="match status" value="1"/>
</dbReference>
<reference evidence="3 4" key="1">
    <citation type="submission" date="2018-01" db="EMBL/GenBank/DDBJ databases">
        <title>Saezia sanguinis gen. nov., sp. nov., in the order Burkholderiales isolated from human blood.</title>
        <authorList>
            <person name="Medina-Pascual M.J."/>
            <person name="Valdezate S."/>
            <person name="Monzon S."/>
            <person name="Cuesta I."/>
            <person name="Carrasco G."/>
            <person name="Villalon P."/>
            <person name="Saez-Nieto J.A."/>
        </authorList>
    </citation>
    <scope>NUCLEOTIDE SEQUENCE [LARGE SCALE GENOMIC DNA]</scope>
    <source>
        <strain evidence="3 4">CNM695-12</strain>
    </source>
</reference>
<dbReference type="SUPFAM" id="SSF51735">
    <property type="entry name" value="NAD(P)-binding Rossmann-fold domains"/>
    <property type="match status" value="1"/>
</dbReference>
<evidence type="ECO:0000256" key="1">
    <source>
        <dbReference type="ARBA" id="ARBA00006484"/>
    </source>
</evidence>
<dbReference type="PRINTS" id="PR00081">
    <property type="entry name" value="GDHRDH"/>
</dbReference>
<dbReference type="EMBL" id="PQSP01000005">
    <property type="protein sequence ID" value="RUS66366.1"/>
    <property type="molecule type" value="Genomic_DNA"/>
</dbReference>
<dbReference type="AlphaFoldDB" id="A0A433SCF1"/>
<dbReference type="OrthoDB" id="5292672at2"/>
<evidence type="ECO:0000313" key="3">
    <source>
        <dbReference type="EMBL" id="RUS66366.1"/>
    </source>
</evidence>
<evidence type="ECO:0000313" key="4">
    <source>
        <dbReference type="Proteomes" id="UP000286947"/>
    </source>
</evidence>
<protein>
    <submittedName>
        <fullName evidence="3">General stress protein 39</fullName>
        <ecNumber evidence="3">1.-.-.-</ecNumber>
    </submittedName>
</protein>
<dbReference type="Proteomes" id="UP000286947">
    <property type="component" value="Unassembled WGS sequence"/>
</dbReference>
<dbReference type="InterPro" id="IPR002347">
    <property type="entry name" value="SDR_fam"/>
</dbReference>
<dbReference type="PANTHER" id="PTHR43639">
    <property type="entry name" value="OXIDOREDUCTASE, SHORT-CHAIN DEHYDROGENASE/REDUCTASE FAMILY (AFU_ORTHOLOGUE AFUA_5G02870)"/>
    <property type="match status" value="1"/>
</dbReference>
<proteinExistence type="inferred from homology"/>
<comment type="caution">
    <text evidence="3">The sequence shown here is derived from an EMBL/GenBank/DDBJ whole genome shotgun (WGS) entry which is preliminary data.</text>
</comment>
<name>A0A433SCF1_9BURK</name>
<evidence type="ECO:0000256" key="2">
    <source>
        <dbReference type="ARBA" id="ARBA00023002"/>
    </source>
</evidence>
<dbReference type="GO" id="GO:0016491">
    <property type="term" value="F:oxidoreductase activity"/>
    <property type="evidence" value="ECO:0007669"/>
    <property type="project" value="UniProtKB-KW"/>
</dbReference>
<dbReference type="NCBIfam" id="NF006597">
    <property type="entry name" value="PRK09134.1"/>
    <property type="match status" value="1"/>
</dbReference>
<dbReference type="PANTHER" id="PTHR43639:SF1">
    <property type="entry name" value="SHORT-CHAIN DEHYDROGENASE_REDUCTASE FAMILY PROTEIN"/>
    <property type="match status" value="1"/>
</dbReference>
<comment type="similarity">
    <text evidence="1">Belongs to the short-chain dehydrogenases/reductases (SDR) family.</text>
</comment>
<dbReference type="RefSeq" id="WP_126980272.1">
    <property type="nucleotide sequence ID" value="NZ_PQSP01000005.1"/>
</dbReference>
<keyword evidence="4" id="KW-1185">Reference proteome</keyword>